<gene>
    <name evidence="1" type="ORF">QE152_g30507</name>
</gene>
<dbReference type="EMBL" id="JASPKY010000411">
    <property type="protein sequence ID" value="KAK9701634.1"/>
    <property type="molecule type" value="Genomic_DNA"/>
</dbReference>
<accession>A0AAW1JF00</accession>
<comment type="caution">
    <text evidence="1">The sequence shown here is derived from an EMBL/GenBank/DDBJ whole genome shotgun (WGS) entry which is preliminary data.</text>
</comment>
<dbReference type="Gene3D" id="1.10.1470.20">
    <property type="entry name" value="Fatty acid synthase, domain 2"/>
    <property type="match status" value="1"/>
</dbReference>
<organism evidence="1 2">
    <name type="scientific">Popillia japonica</name>
    <name type="common">Japanese beetle</name>
    <dbReference type="NCBI Taxonomy" id="7064"/>
    <lineage>
        <taxon>Eukaryota</taxon>
        <taxon>Metazoa</taxon>
        <taxon>Ecdysozoa</taxon>
        <taxon>Arthropoda</taxon>
        <taxon>Hexapoda</taxon>
        <taxon>Insecta</taxon>
        <taxon>Pterygota</taxon>
        <taxon>Neoptera</taxon>
        <taxon>Endopterygota</taxon>
        <taxon>Coleoptera</taxon>
        <taxon>Polyphaga</taxon>
        <taxon>Scarabaeiformia</taxon>
        <taxon>Scarabaeidae</taxon>
        <taxon>Rutelinae</taxon>
        <taxon>Popillia</taxon>
    </lineage>
</organism>
<dbReference type="AlphaFoldDB" id="A0AAW1JF00"/>
<dbReference type="SUPFAM" id="SSF53474">
    <property type="entry name" value="alpha/beta-Hydrolases"/>
    <property type="match status" value="1"/>
</dbReference>
<evidence type="ECO:0000313" key="1">
    <source>
        <dbReference type="EMBL" id="KAK9701634.1"/>
    </source>
</evidence>
<sequence length="167" mass="18453">MGVQMEAAGETVKLLLLDGSPTYVATHTASQKIVRGDTVAEQSEALLFFILQFKDVDQQKVVGELTSMKSLDERLARTAQILDGVTPFPADELSSAAASFYYKLDAADKYKPSAKFKGNVTLVRAIDNYVQMGDDSLPTNCRRRQLVSITNWTRPISTSRALNSREM</sequence>
<reference evidence="1 2" key="1">
    <citation type="journal article" date="2024" name="BMC Genomics">
        <title>De novo assembly and annotation of Popillia japonica's genome with initial clues to its potential as an invasive pest.</title>
        <authorList>
            <person name="Cucini C."/>
            <person name="Boschi S."/>
            <person name="Funari R."/>
            <person name="Cardaioli E."/>
            <person name="Iannotti N."/>
            <person name="Marturano G."/>
            <person name="Paoli F."/>
            <person name="Bruttini M."/>
            <person name="Carapelli A."/>
            <person name="Frati F."/>
            <person name="Nardi F."/>
        </authorList>
    </citation>
    <scope>NUCLEOTIDE SEQUENCE [LARGE SCALE GENOMIC DNA]</scope>
    <source>
        <strain evidence="1">DMR45628</strain>
    </source>
</reference>
<keyword evidence="2" id="KW-1185">Reference proteome</keyword>
<protein>
    <submittedName>
        <fullName evidence="1">Uncharacterized protein</fullName>
    </submittedName>
</protein>
<dbReference type="Proteomes" id="UP001458880">
    <property type="component" value="Unassembled WGS sequence"/>
</dbReference>
<proteinExistence type="predicted"/>
<name>A0AAW1JF00_POPJA</name>
<evidence type="ECO:0000313" key="2">
    <source>
        <dbReference type="Proteomes" id="UP001458880"/>
    </source>
</evidence>
<dbReference type="InterPro" id="IPR029058">
    <property type="entry name" value="AB_hydrolase_fold"/>
</dbReference>